<feature type="transmembrane region" description="Helical" evidence="8">
    <location>
        <begin position="82"/>
        <end position="100"/>
    </location>
</feature>
<dbReference type="Pfam" id="PF01925">
    <property type="entry name" value="TauE"/>
    <property type="match status" value="1"/>
</dbReference>
<gene>
    <name evidence="9" type="ORF">ACFOGP_04420</name>
</gene>
<keyword evidence="7 8" id="KW-0472">Membrane</keyword>
<evidence type="ECO:0000256" key="7">
    <source>
        <dbReference type="ARBA" id="ARBA00023136"/>
    </source>
</evidence>
<comment type="similarity">
    <text evidence="2 8">Belongs to the 4-toluene sulfonate uptake permease (TSUP) (TC 2.A.102) family.</text>
</comment>
<evidence type="ECO:0000313" key="9">
    <source>
        <dbReference type="EMBL" id="MFC3141938.1"/>
    </source>
</evidence>
<organism evidence="9 10">
    <name type="scientific">Psychromarinibacter halotolerans</name>
    <dbReference type="NCBI Taxonomy" id="1775175"/>
    <lineage>
        <taxon>Bacteria</taxon>
        <taxon>Pseudomonadati</taxon>
        <taxon>Pseudomonadota</taxon>
        <taxon>Alphaproteobacteria</taxon>
        <taxon>Rhodobacterales</taxon>
        <taxon>Paracoccaceae</taxon>
        <taxon>Psychromarinibacter</taxon>
    </lineage>
</organism>
<dbReference type="Proteomes" id="UP001595632">
    <property type="component" value="Unassembled WGS sequence"/>
</dbReference>
<protein>
    <recommendedName>
        <fullName evidence="8">Probable membrane transporter protein</fullName>
    </recommendedName>
</protein>
<feature type="transmembrane region" description="Helical" evidence="8">
    <location>
        <begin position="12"/>
        <end position="38"/>
    </location>
</feature>
<name>A0ABV7GNT9_9RHOB</name>
<keyword evidence="6 8" id="KW-1133">Transmembrane helix</keyword>
<evidence type="ECO:0000256" key="4">
    <source>
        <dbReference type="ARBA" id="ARBA00022475"/>
    </source>
</evidence>
<sequence length="259" mass="27465">MFEVFTQIPPAILAFAFGVALFAGFVKGAVGFALPMIMISGLGSQLSPELALAALIVPTVAANLWQALRDGVAAALGTTRKYWLYMLIVLVFIAGSAQLVRVIPSWVFFLLLGLPITGFALVQIVGWKLHIRPEHRTRAELGIGAVAGFTGGLSGVWGPPTVAYLTAIDAPKGESMRMQGVVYAAGSIVLLASHLRSGVLNAQTLPLSFAMLVPVVLGMVAGYSVHDRLDAVKFRRAMLVVLVVAGLNLIRRGVMGLLF</sequence>
<evidence type="ECO:0000256" key="5">
    <source>
        <dbReference type="ARBA" id="ARBA00022692"/>
    </source>
</evidence>
<evidence type="ECO:0000256" key="1">
    <source>
        <dbReference type="ARBA" id="ARBA00004651"/>
    </source>
</evidence>
<keyword evidence="3" id="KW-0813">Transport</keyword>
<feature type="transmembrane region" description="Helical" evidence="8">
    <location>
        <begin position="237"/>
        <end position="254"/>
    </location>
</feature>
<feature type="transmembrane region" description="Helical" evidence="8">
    <location>
        <begin position="207"/>
        <end position="225"/>
    </location>
</feature>
<dbReference type="PANTHER" id="PTHR30269:SF32">
    <property type="entry name" value="MEMBRANE TRANSPORTER PROTEIN-RELATED"/>
    <property type="match status" value="1"/>
</dbReference>
<keyword evidence="10" id="KW-1185">Reference proteome</keyword>
<reference evidence="10" key="1">
    <citation type="journal article" date="2019" name="Int. J. Syst. Evol. Microbiol.">
        <title>The Global Catalogue of Microorganisms (GCM) 10K type strain sequencing project: providing services to taxonomists for standard genome sequencing and annotation.</title>
        <authorList>
            <consortium name="The Broad Institute Genomics Platform"/>
            <consortium name="The Broad Institute Genome Sequencing Center for Infectious Disease"/>
            <person name="Wu L."/>
            <person name="Ma J."/>
        </authorList>
    </citation>
    <scope>NUCLEOTIDE SEQUENCE [LARGE SCALE GENOMIC DNA]</scope>
    <source>
        <strain evidence="10">KCTC 52366</strain>
    </source>
</reference>
<dbReference type="RefSeq" id="WP_275631815.1">
    <property type="nucleotide sequence ID" value="NZ_JARGYD010000002.1"/>
</dbReference>
<comment type="caution">
    <text evidence="9">The sequence shown here is derived from an EMBL/GenBank/DDBJ whole genome shotgun (WGS) entry which is preliminary data.</text>
</comment>
<evidence type="ECO:0000256" key="2">
    <source>
        <dbReference type="ARBA" id="ARBA00009142"/>
    </source>
</evidence>
<feature type="transmembrane region" description="Helical" evidence="8">
    <location>
        <begin position="50"/>
        <end position="68"/>
    </location>
</feature>
<dbReference type="PANTHER" id="PTHR30269">
    <property type="entry name" value="TRANSMEMBRANE PROTEIN YFCA"/>
    <property type="match status" value="1"/>
</dbReference>
<feature type="transmembrane region" description="Helical" evidence="8">
    <location>
        <begin position="139"/>
        <end position="158"/>
    </location>
</feature>
<dbReference type="InterPro" id="IPR002781">
    <property type="entry name" value="TM_pro_TauE-like"/>
</dbReference>
<dbReference type="EMBL" id="JBHRTB010000010">
    <property type="protein sequence ID" value="MFC3141938.1"/>
    <property type="molecule type" value="Genomic_DNA"/>
</dbReference>
<evidence type="ECO:0000256" key="8">
    <source>
        <dbReference type="RuleBase" id="RU363041"/>
    </source>
</evidence>
<feature type="transmembrane region" description="Helical" evidence="8">
    <location>
        <begin position="106"/>
        <end position="127"/>
    </location>
</feature>
<evidence type="ECO:0000256" key="6">
    <source>
        <dbReference type="ARBA" id="ARBA00022989"/>
    </source>
</evidence>
<accession>A0ABV7GNT9</accession>
<keyword evidence="5 8" id="KW-0812">Transmembrane</keyword>
<evidence type="ECO:0000256" key="3">
    <source>
        <dbReference type="ARBA" id="ARBA00022448"/>
    </source>
</evidence>
<comment type="subcellular location">
    <subcellularLocation>
        <location evidence="1 8">Cell membrane</location>
        <topology evidence="1 8">Multi-pass membrane protein</topology>
    </subcellularLocation>
</comment>
<proteinExistence type="inferred from homology"/>
<dbReference type="InterPro" id="IPR052017">
    <property type="entry name" value="TSUP"/>
</dbReference>
<evidence type="ECO:0000313" key="10">
    <source>
        <dbReference type="Proteomes" id="UP001595632"/>
    </source>
</evidence>
<keyword evidence="4 8" id="KW-1003">Cell membrane</keyword>